<keyword evidence="7" id="KW-0521">NADP</keyword>
<comment type="caution">
    <text evidence="11">The sequence shown here is derived from an EMBL/GenBank/DDBJ whole genome shotgun (WGS) entry which is preliminary data.</text>
</comment>
<keyword evidence="12" id="KW-1185">Reference proteome</keyword>
<dbReference type="Pfam" id="PF13434">
    <property type="entry name" value="Lys_Orn_oxgnase"/>
    <property type="match status" value="1"/>
</dbReference>
<dbReference type="EC" id="1.14.13.196" evidence="4"/>
<gene>
    <name evidence="11" type="ORF">TWF696_000604</name>
</gene>
<proteinExistence type="inferred from homology"/>
<dbReference type="SUPFAM" id="SSF51905">
    <property type="entry name" value="FAD/NAD(P)-binding domain"/>
    <property type="match status" value="1"/>
</dbReference>
<evidence type="ECO:0000313" key="12">
    <source>
        <dbReference type="Proteomes" id="UP001375240"/>
    </source>
</evidence>
<name>A0AAV9VBS6_9PEZI</name>
<evidence type="ECO:0000256" key="4">
    <source>
        <dbReference type="ARBA" id="ARBA00012881"/>
    </source>
</evidence>
<comment type="pathway">
    <text evidence="2">Siderophore biosynthesis.</text>
</comment>
<evidence type="ECO:0000256" key="6">
    <source>
        <dbReference type="ARBA" id="ARBA00022827"/>
    </source>
</evidence>
<accession>A0AAV9VBS6</accession>
<keyword evidence="8" id="KW-0560">Oxidoreductase</keyword>
<keyword evidence="5" id="KW-0285">Flavoprotein</keyword>
<dbReference type="InterPro" id="IPR025700">
    <property type="entry name" value="Lys/Orn_oxygenase"/>
</dbReference>
<evidence type="ECO:0000256" key="1">
    <source>
        <dbReference type="ARBA" id="ARBA00001974"/>
    </source>
</evidence>
<dbReference type="Gene3D" id="3.50.50.60">
    <property type="entry name" value="FAD/NAD(P)-binding domain"/>
    <property type="match status" value="1"/>
</dbReference>
<protein>
    <recommendedName>
        <fullName evidence="4">L-ornithine N(5)-monooxygenase [NAD(P)H]</fullName>
        <ecNumber evidence="4">1.14.13.196</ecNumber>
    </recommendedName>
</protein>
<evidence type="ECO:0000256" key="2">
    <source>
        <dbReference type="ARBA" id="ARBA00004924"/>
    </source>
</evidence>
<dbReference type="EMBL" id="JAVHNQ010000001">
    <property type="protein sequence ID" value="KAK6359445.1"/>
    <property type="molecule type" value="Genomic_DNA"/>
</dbReference>
<dbReference type="Proteomes" id="UP001375240">
    <property type="component" value="Unassembled WGS sequence"/>
</dbReference>
<dbReference type="InterPro" id="IPR036188">
    <property type="entry name" value="FAD/NAD-bd_sf"/>
</dbReference>
<dbReference type="GO" id="GO:0016491">
    <property type="term" value="F:oxidoreductase activity"/>
    <property type="evidence" value="ECO:0007669"/>
    <property type="project" value="UniProtKB-KW"/>
</dbReference>
<comment type="similarity">
    <text evidence="3">Belongs to the lysine N(6)-hydroxylase/L-ornithine N(5)-oxygenase family.</text>
</comment>
<keyword evidence="6" id="KW-0274">FAD</keyword>
<comment type="cofactor">
    <cofactor evidence="1">
        <name>FAD</name>
        <dbReference type="ChEBI" id="CHEBI:57692"/>
    </cofactor>
</comment>
<sequence length="109" mass="12115">MDLLKHIRLNTTVTEVGRRDGGWQCTLLGGETLETNKLILAIGTTSTLNYPNIRFSDFSPPVIHSREFGDRYEELENAQEVTVYGAGKGSMDVLAQLMVAGKRAKVHHQ</sequence>
<evidence type="ECO:0000313" key="11">
    <source>
        <dbReference type="EMBL" id="KAK6359445.1"/>
    </source>
</evidence>
<evidence type="ECO:0000256" key="7">
    <source>
        <dbReference type="ARBA" id="ARBA00022857"/>
    </source>
</evidence>
<comment type="catalytic activity">
    <reaction evidence="9">
        <text>L-ornithine + NADPH + O2 = N(5)-hydroxy-L-ornithine + NADP(+) + H2O</text>
        <dbReference type="Rhea" id="RHEA:41508"/>
        <dbReference type="ChEBI" id="CHEBI:15377"/>
        <dbReference type="ChEBI" id="CHEBI:15379"/>
        <dbReference type="ChEBI" id="CHEBI:46911"/>
        <dbReference type="ChEBI" id="CHEBI:57783"/>
        <dbReference type="ChEBI" id="CHEBI:58349"/>
        <dbReference type="ChEBI" id="CHEBI:78275"/>
        <dbReference type="EC" id="1.14.13.196"/>
    </reaction>
</comment>
<evidence type="ECO:0000256" key="5">
    <source>
        <dbReference type="ARBA" id="ARBA00022630"/>
    </source>
</evidence>
<organism evidence="11 12">
    <name type="scientific">Orbilia brochopaga</name>
    <dbReference type="NCBI Taxonomy" id="3140254"/>
    <lineage>
        <taxon>Eukaryota</taxon>
        <taxon>Fungi</taxon>
        <taxon>Dikarya</taxon>
        <taxon>Ascomycota</taxon>
        <taxon>Pezizomycotina</taxon>
        <taxon>Orbiliomycetes</taxon>
        <taxon>Orbiliales</taxon>
        <taxon>Orbiliaceae</taxon>
        <taxon>Orbilia</taxon>
    </lineage>
</organism>
<evidence type="ECO:0000256" key="8">
    <source>
        <dbReference type="ARBA" id="ARBA00023002"/>
    </source>
</evidence>
<evidence type="ECO:0000256" key="9">
    <source>
        <dbReference type="ARBA" id="ARBA00047598"/>
    </source>
</evidence>
<comment type="catalytic activity">
    <reaction evidence="10">
        <text>L-ornithine + NADH + O2 = N(5)-hydroxy-L-ornithine + NAD(+) + H2O</text>
        <dbReference type="Rhea" id="RHEA:41512"/>
        <dbReference type="ChEBI" id="CHEBI:15377"/>
        <dbReference type="ChEBI" id="CHEBI:15379"/>
        <dbReference type="ChEBI" id="CHEBI:46911"/>
        <dbReference type="ChEBI" id="CHEBI:57540"/>
        <dbReference type="ChEBI" id="CHEBI:57945"/>
        <dbReference type="ChEBI" id="CHEBI:78275"/>
        <dbReference type="EC" id="1.14.13.196"/>
    </reaction>
</comment>
<evidence type="ECO:0000256" key="3">
    <source>
        <dbReference type="ARBA" id="ARBA00007588"/>
    </source>
</evidence>
<evidence type="ECO:0000256" key="10">
    <source>
        <dbReference type="ARBA" id="ARBA00049248"/>
    </source>
</evidence>
<reference evidence="11 12" key="1">
    <citation type="submission" date="2019-10" db="EMBL/GenBank/DDBJ databases">
        <authorList>
            <person name="Palmer J.M."/>
        </authorList>
    </citation>
    <scope>NUCLEOTIDE SEQUENCE [LARGE SCALE GENOMIC DNA]</scope>
    <source>
        <strain evidence="11 12">TWF696</strain>
    </source>
</reference>
<dbReference type="AlphaFoldDB" id="A0AAV9VBS6"/>